<evidence type="ECO:0000313" key="2">
    <source>
        <dbReference type="EMBL" id="EDM03063.1"/>
    </source>
</evidence>
<evidence type="ECO:0000256" key="1">
    <source>
        <dbReference type="SAM" id="MobiDB-lite"/>
    </source>
</evidence>
<gene>
    <name evidence="2" type="ORF">rCG_61542</name>
</gene>
<feature type="region of interest" description="Disordered" evidence="1">
    <location>
        <begin position="1"/>
        <end position="30"/>
    </location>
</feature>
<protein>
    <submittedName>
        <fullName evidence="2">RCG61542</fullName>
    </submittedName>
</protein>
<proteinExistence type="predicted"/>
<name>A6HAK8_RAT</name>
<dbReference type="Proteomes" id="UP000234681">
    <property type="component" value="Chromosome 6"/>
</dbReference>
<dbReference type="EMBL" id="CH473947">
    <property type="protein sequence ID" value="EDM03063.1"/>
    <property type="molecule type" value="Genomic_DNA"/>
</dbReference>
<accession>A6HAK8</accession>
<organism evidence="2 3">
    <name type="scientific">Rattus norvegicus</name>
    <name type="common">Rat</name>
    <dbReference type="NCBI Taxonomy" id="10116"/>
    <lineage>
        <taxon>Eukaryota</taxon>
        <taxon>Metazoa</taxon>
        <taxon>Chordata</taxon>
        <taxon>Craniata</taxon>
        <taxon>Vertebrata</taxon>
        <taxon>Euteleostomi</taxon>
        <taxon>Mammalia</taxon>
        <taxon>Eutheria</taxon>
        <taxon>Euarchontoglires</taxon>
        <taxon>Glires</taxon>
        <taxon>Rodentia</taxon>
        <taxon>Myomorpha</taxon>
        <taxon>Muroidea</taxon>
        <taxon>Muridae</taxon>
        <taxon>Murinae</taxon>
        <taxon>Rattus</taxon>
    </lineage>
</organism>
<feature type="compositionally biased region" description="Polar residues" evidence="1">
    <location>
        <begin position="1"/>
        <end position="16"/>
    </location>
</feature>
<evidence type="ECO:0000313" key="3">
    <source>
        <dbReference type="Proteomes" id="UP000234681"/>
    </source>
</evidence>
<reference evidence="3" key="1">
    <citation type="submission" date="2005-09" db="EMBL/GenBank/DDBJ databases">
        <authorList>
            <person name="Mural R.J."/>
            <person name="Li P.W."/>
            <person name="Adams M.D."/>
            <person name="Amanatides P.G."/>
            <person name="Baden-Tillson H."/>
            <person name="Barnstead M."/>
            <person name="Chin S.H."/>
            <person name="Dew I."/>
            <person name="Evans C.A."/>
            <person name="Ferriera S."/>
            <person name="Flanigan M."/>
            <person name="Fosler C."/>
            <person name="Glodek A."/>
            <person name="Gu Z."/>
            <person name="Holt R.A."/>
            <person name="Jennings D."/>
            <person name="Kraft C.L."/>
            <person name="Lu F."/>
            <person name="Nguyen T."/>
            <person name="Nusskern D.R."/>
            <person name="Pfannkoch C.M."/>
            <person name="Sitter C."/>
            <person name="Sutton G.G."/>
            <person name="Venter J.C."/>
            <person name="Wang Z."/>
            <person name="Woodage T."/>
            <person name="Zheng X.H."/>
            <person name="Zhong F."/>
        </authorList>
    </citation>
    <scope>NUCLEOTIDE SEQUENCE [LARGE SCALE GENOMIC DNA]</scope>
    <source>
        <strain>BN</strain>
        <strain evidence="3">Sprague-Dawley</strain>
    </source>
</reference>
<dbReference type="AlphaFoldDB" id="A6HAK8"/>
<sequence>MMTLSSPERATGTWSRPLTPKGGPLSTSLNPQTLKWSRVITSVQVWFLGTELTDQNGKH</sequence>